<dbReference type="GO" id="GO:0016236">
    <property type="term" value="P:macroautophagy"/>
    <property type="evidence" value="ECO:0007669"/>
    <property type="project" value="UniProtKB-ARBA"/>
</dbReference>
<evidence type="ECO:0000256" key="5">
    <source>
        <dbReference type="ARBA" id="ARBA00022490"/>
    </source>
</evidence>
<comment type="subcellular location">
    <subcellularLocation>
        <location evidence="1">Cytoplasm</location>
    </subcellularLocation>
</comment>
<dbReference type="GO" id="GO:0005198">
    <property type="term" value="F:structural molecule activity"/>
    <property type="evidence" value="ECO:0007669"/>
    <property type="project" value="TreeGrafter"/>
</dbReference>
<dbReference type="EMBL" id="OU895878">
    <property type="protein sequence ID" value="CAG9805706.1"/>
    <property type="molecule type" value="Genomic_DNA"/>
</dbReference>
<evidence type="ECO:0000256" key="4">
    <source>
        <dbReference type="ARBA" id="ARBA00022448"/>
    </source>
</evidence>
<dbReference type="InterPro" id="IPR008570">
    <property type="entry name" value="ESCRT-II_cplx_Vps25-sub"/>
</dbReference>
<evidence type="ECO:0000256" key="6">
    <source>
        <dbReference type="ARBA" id="ARBA00022927"/>
    </source>
</evidence>
<dbReference type="InterPro" id="IPR036390">
    <property type="entry name" value="WH_DNA-bd_sf"/>
</dbReference>
<dbReference type="PANTHER" id="PTHR13149:SF0">
    <property type="entry name" value="VACUOLAR PROTEIN-SORTING-ASSOCIATED PROTEIN 25"/>
    <property type="match status" value="1"/>
</dbReference>
<protein>
    <recommendedName>
        <fullName evidence="3">Vacuolar protein-sorting-associated protein 25</fullName>
    </recommendedName>
    <alternativeName>
        <fullName evidence="7">ESCRT-II complex subunit VPS25</fullName>
    </alternativeName>
</protein>
<dbReference type="GO" id="GO:0043328">
    <property type="term" value="P:protein transport to vacuole involved in ubiquitin-dependent protein catabolic process via the multivesicular body sorting pathway"/>
    <property type="evidence" value="ECO:0007669"/>
    <property type="project" value="TreeGrafter"/>
</dbReference>
<dbReference type="Proteomes" id="UP001153620">
    <property type="component" value="Chromosome 2"/>
</dbReference>
<dbReference type="SUPFAM" id="SSF46785">
    <property type="entry name" value="Winged helix' DNA-binding domain"/>
    <property type="match status" value="2"/>
</dbReference>
<evidence type="ECO:0000256" key="3">
    <source>
        <dbReference type="ARBA" id="ARBA00017934"/>
    </source>
</evidence>
<accession>A0A9N9RV56</accession>
<dbReference type="GO" id="GO:0000814">
    <property type="term" value="C:ESCRT II complex"/>
    <property type="evidence" value="ECO:0007669"/>
    <property type="project" value="InterPro"/>
</dbReference>
<dbReference type="InterPro" id="IPR036388">
    <property type="entry name" value="WH-like_DNA-bd_sf"/>
</dbReference>
<dbReference type="Gene3D" id="1.10.10.570">
    <property type="entry name" value="Winged helix' DNA-binding domain. Chain C. Domain 1"/>
    <property type="match status" value="1"/>
</dbReference>
<dbReference type="FunFam" id="1.10.10.570:FF:000003">
    <property type="entry name" value="Vacuolar protein-sorting-associated protein 25"/>
    <property type="match status" value="1"/>
</dbReference>
<evidence type="ECO:0000256" key="1">
    <source>
        <dbReference type="ARBA" id="ARBA00004496"/>
    </source>
</evidence>
<keyword evidence="6" id="KW-0653">Protein transport</keyword>
<gene>
    <name evidence="8" type="ORF">CHIRRI_LOCUS8575</name>
</gene>
<dbReference type="AlphaFoldDB" id="A0A9N9RV56"/>
<evidence type="ECO:0000256" key="2">
    <source>
        <dbReference type="ARBA" id="ARBA00009674"/>
    </source>
</evidence>
<sequence>MTEFEFPWEYNFPPFFTLQKHTETRKQQISRWKELILTYAKQNNQAVININDESELFSNSKINRTLDREIREVILTELCKSKNAEIVGSKNSGTYEIYWLTVDEWSNVIYSWAVNSGMTNSVLTFFELLNGDDTRDQQFHQLNEQVFMKALKQLEGKGKCEVMEIDGNYGVKFF</sequence>
<proteinExistence type="inferred from homology"/>
<dbReference type="FunFam" id="1.10.10.10:FF:000141">
    <property type="entry name" value="vacuolar protein-sorting-associated protein 25"/>
    <property type="match status" value="1"/>
</dbReference>
<dbReference type="PANTHER" id="PTHR13149">
    <property type="entry name" value="VACUOLAR PROTEIN SORTING-ASSOCIATED PROTEIN VPS25"/>
    <property type="match status" value="1"/>
</dbReference>
<reference evidence="8" key="2">
    <citation type="submission" date="2022-10" db="EMBL/GenBank/DDBJ databases">
        <authorList>
            <consortium name="ENA_rothamsted_submissions"/>
            <consortium name="culmorum"/>
            <person name="King R."/>
        </authorList>
    </citation>
    <scope>NUCLEOTIDE SEQUENCE</scope>
</reference>
<organism evidence="8 9">
    <name type="scientific">Chironomus riparius</name>
    <dbReference type="NCBI Taxonomy" id="315576"/>
    <lineage>
        <taxon>Eukaryota</taxon>
        <taxon>Metazoa</taxon>
        <taxon>Ecdysozoa</taxon>
        <taxon>Arthropoda</taxon>
        <taxon>Hexapoda</taxon>
        <taxon>Insecta</taxon>
        <taxon>Pterygota</taxon>
        <taxon>Neoptera</taxon>
        <taxon>Endopterygota</taxon>
        <taxon>Diptera</taxon>
        <taxon>Nematocera</taxon>
        <taxon>Chironomoidea</taxon>
        <taxon>Chironomidae</taxon>
        <taxon>Chironominae</taxon>
        <taxon>Chironomus</taxon>
    </lineage>
</organism>
<dbReference type="Pfam" id="PF05871">
    <property type="entry name" value="ESCRT-II"/>
    <property type="match status" value="1"/>
</dbReference>
<evidence type="ECO:0000313" key="9">
    <source>
        <dbReference type="Proteomes" id="UP001153620"/>
    </source>
</evidence>
<comment type="similarity">
    <text evidence="2">Belongs to the VPS25 family.</text>
</comment>
<dbReference type="OrthoDB" id="245150at2759"/>
<keyword evidence="5" id="KW-0963">Cytoplasm</keyword>
<dbReference type="Gene3D" id="1.10.10.10">
    <property type="entry name" value="Winged helix-like DNA-binding domain superfamily/Winged helix DNA-binding domain"/>
    <property type="match status" value="1"/>
</dbReference>
<reference evidence="8" key="1">
    <citation type="submission" date="2022-01" db="EMBL/GenBank/DDBJ databases">
        <authorList>
            <person name="King R."/>
        </authorList>
    </citation>
    <scope>NUCLEOTIDE SEQUENCE</scope>
</reference>
<dbReference type="InterPro" id="IPR014041">
    <property type="entry name" value="ESCRT-II_cplx_Vps25-sub_N"/>
</dbReference>
<keyword evidence="4" id="KW-0813">Transport</keyword>
<name>A0A9N9RV56_9DIPT</name>
<keyword evidence="9" id="KW-1185">Reference proteome</keyword>
<dbReference type="GO" id="GO:0042803">
    <property type="term" value="F:protein homodimerization activity"/>
    <property type="evidence" value="ECO:0007669"/>
    <property type="project" value="TreeGrafter"/>
</dbReference>
<evidence type="ECO:0000313" key="8">
    <source>
        <dbReference type="EMBL" id="CAG9805706.1"/>
    </source>
</evidence>
<evidence type="ECO:0000256" key="7">
    <source>
        <dbReference type="ARBA" id="ARBA00030094"/>
    </source>
</evidence>